<feature type="binding site" evidence="7">
    <location>
        <position position="814"/>
    </location>
    <ligand>
        <name>Zn(2+)</name>
        <dbReference type="ChEBI" id="CHEBI:29105"/>
        <label>1</label>
    </ligand>
</feature>
<dbReference type="InterPro" id="IPR013083">
    <property type="entry name" value="Znf_RING/FYVE/PHD"/>
</dbReference>
<keyword evidence="5 7" id="KW-0862">Zinc</keyword>
<feature type="binding site" evidence="7">
    <location>
        <position position="803"/>
    </location>
    <ligand>
        <name>Zn(2+)</name>
        <dbReference type="ChEBI" id="CHEBI:29105"/>
        <label>2</label>
    </ligand>
</feature>
<feature type="binding site" evidence="7">
    <location>
        <position position="790"/>
    </location>
    <ligand>
        <name>Zn(2+)</name>
        <dbReference type="ChEBI" id="CHEBI:29105"/>
        <label>1</label>
    </ligand>
</feature>
<comment type="subcellular location">
    <subcellularLocation>
        <location evidence="1">Nucleus</location>
    </subcellularLocation>
</comment>
<dbReference type="PROSITE" id="PS50016">
    <property type="entry name" value="ZF_PHD_2"/>
    <property type="match status" value="1"/>
</dbReference>
<dbReference type="InterPro" id="IPR001965">
    <property type="entry name" value="Znf_PHD"/>
</dbReference>
<feature type="domain" description="PHD-type" evidence="10">
    <location>
        <begin position="787"/>
        <end position="840"/>
    </location>
</feature>
<dbReference type="GO" id="GO:0008270">
    <property type="term" value="F:zinc ion binding"/>
    <property type="evidence" value="ECO:0007669"/>
    <property type="project" value="UniProtKB-KW"/>
</dbReference>
<feature type="compositionally biased region" description="Basic and acidic residues" evidence="9">
    <location>
        <begin position="411"/>
        <end position="422"/>
    </location>
</feature>
<feature type="binding site" evidence="7">
    <location>
        <position position="837"/>
    </location>
    <ligand>
        <name>Zn(2+)</name>
        <dbReference type="ChEBI" id="CHEBI:29105"/>
        <label>2</label>
    </ligand>
</feature>
<feature type="compositionally biased region" description="Polar residues" evidence="9">
    <location>
        <begin position="702"/>
        <end position="720"/>
    </location>
</feature>
<feature type="compositionally biased region" description="Acidic residues" evidence="9">
    <location>
        <begin position="203"/>
        <end position="213"/>
    </location>
</feature>
<accession>A0A9P4M852</accession>
<evidence type="ECO:0000256" key="8">
    <source>
        <dbReference type="PROSITE-ProRule" id="PRU00146"/>
    </source>
</evidence>
<sequence length="859" mass="92875">MGDVEMRSALPVASAPPSHPDLQATVTDFSDYTEYFPSDLVRSLTLIEKLDGTYHDDAARVHELTTTFSLLPTLPTENRPDVATLRKQISEAVDHAMRCRSSAHAEASRIYEVAQRRRDQIISIKRKLQAQPEPPSRDPTPPPQPVSSPQSSRRRLTIEKTPRLTINVDGRHPATARPVATARDKQRNRRASTGAISPGASEPEYDSSSDESGSDIVAGTLMLKPHRIKISKSGRSRLPKAPRVRPPGVMGTNVHSSVAGISTSNALAKLTPPPPDAKVGSRHKPWHKLTEYEMALLRKQMKKNAIWTPSETMIRRELAKHGRGLENYLRARAAAEEKGEEFLDEDPVDPSKAILAPGEVRFQVTSEKEQQLINRGMKLNEAKKEKREKQAREQAREQAGLSGQAPPPTREQPEVSAREQVDRATASADTLDMNEVSQRILNIGQNISDLFKRDDASESVAVTPATAQKKKKDKSSKKRKRDDSLDSTAMENGTPKSGATNGPKKIKINPPATISSVPSTSENTEAAKSASERQSPAPNGLQPIAPKVVTTTTSVPLAPAGSSTPPVKNGKTTAPQTRQATPATVTTSATSPTEQPKKTPVPVPISTAALTRPRRISVAKPEPLSATASVKAGSVPVSPAFPEPVLAKSTVPQKSATPQPVSRPRSRGTGSTIAAAAAGKAASAEPPAKREPREVRELRRGSNISLPSSTFTADNANASRTTRRGKKPEPGLVVEKEEGSGKGKVSVGKRKGGLRGRSSKGATGKENKAEGLPYPGEALEDIDPDEPRYCLCGDVSWGTMICCSNDDCEREWFHLQCVGLEEDKMPGRRAKWYCPECRVALNVDEKGQPQPTPLVKKGR</sequence>
<proteinExistence type="inferred from homology"/>
<dbReference type="SUPFAM" id="SSF57903">
    <property type="entry name" value="FYVE/PHD zinc finger"/>
    <property type="match status" value="1"/>
</dbReference>
<feature type="compositionally biased region" description="Low complexity" evidence="9">
    <location>
        <begin position="669"/>
        <end position="686"/>
    </location>
</feature>
<feature type="compositionally biased region" description="Basic and acidic residues" evidence="9">
    <location>
        <begin position="687"/>
        <end position="700"/>
    </location>
</feature>
<feature type="binding site" evidence="7">
    <location>
        <position position="792"/>
    </location>
    <ligand>
        <name>Zn(2+)</name>
        <dbReference type="ChEBI" id="CHEBI:29105"/>
        <label>1</label>
    </ligand>
</feature>
<dbReference type="GO" id="GO:0005634">
    <property type="term" value="C:nucleus"/>
    <property type="evidence" value="ECO:0007669"/>
    <property type="project" value="UniProtKB-SubCell"/>
</dbReference>
<dbReference type="SMART" id="SM00249">
    <property type="entry name" value="PHD"/>
    <property type="match status" value="1"/>
</dbReference>
<keyword evidence="3 7" id="KW-0479">Metal-binding</keyword>
<dbReference type="InterPro" id="IPR028651">
    <property type="entry name" value="ING_fam"/>
</dbReference>
<dbReference type="InterPro" id="IPR011011">
    <property type="entry name" value="Znf_FYVE_PHD"/>
</dbReference>
<dbReference type="OrthoDB" id="5411773at2759"/>
<feature type="compositionally biased region" description="Basic residues" evidence="9">
    <location>
        <begin position="468"/>
        <end position="480"/>
    </location>
</feature>
<comment type="similarity">
    <text evidence="2">Belongs to the ING family.</text>
</comment>
<feature type="compositionally biased region" description="Low complexity" evidence="9">
    <location>
        <begin position="572"/>
        <end position="593"/>
    </location>
</feature>
<name>A0A9P4M852_9PEZI</name>
<evidence type="ECO:0000256" key="1">
    <source>
        <dbReference type="ARBA" id="ARBA00004123"/>
    </source>
</evidence>
<evidence type="ECO:0000256" key="2">
    <source>
        <dbReference type="ARBA" id="ARBA00010210"/>
    </source>
</evidence>
<evidence type="ECO:0000256" key="3">
    <source>
        <dbReference type="ARBA" id="ARBA00022723"/>
    </source>
</evidence>
<feature type="region of interest" description="Disordered" evidence="9">
    <location>
        <begin position="365"/>
        <end position="430"/>
    </location>
</feature>
<feature type="compositionally biased region" description="Basic and acidic residues" evidence="9">
    <location>
        <begin position="378"/>
        <end position="396"/>
    </location>
</feature>
<dbReference type="SMART" id="SM01408">
    <property type="entry name" value="ING"/>
    <property type="match status" value="1"/>
</dbReference>
<feature type="compositionally biased region" description="Polar residues" evidence="9">
    <location>
        <begin position="650"/>
        <end position="660"/>
    </location>
</feature>
<feature type="compositionally biased region" description="Polar residues" evidence="9">
    <location>
        <begin position="489"/>
        <end position="500"/>
    </location>
</feature>
<evidence type="ECO:0000313" key="11">
    <source>
        <dbReference type="EMBL" id="KAF2101218.1"/>
    </source>
</evidence>
<keyword evidence="12" id="KW-1185">Reference proteome</keyword>
<feature type="region of interest" description="Disordered" evidence="9">
    <location>
        <begin position="126"/>
        <end position="214"/>
    </location>
</feature>
<feature type="region of interest" description="Disordered" evidence="9">
    <location>
        <begin position="456"/>
        <end position="780"/>
    </location>
</feature>
<keyword evidence="4 8" id="KW-0863">Zinc-finger</keyword>
<dbReference type="AlphaFoldDB" id="A0A9P4M852"/>
<evidence type="ECO:0000256" key="9">
    <source>
        <dbReference type="SAM" id="MobiDB-lite"/>
    </source>
</evidence>
<dbReference type="InterPro" id="IPR019787">
    <property type="entry name" value="Znf_PHD-finger"/>
</dbReference>
<evidence type="ECO:0000259" key="10">
    <source>
        <dbReference type="PROSITE" id="PS50016"/>
    </source>
</evidence>
<feature type="compositionally biased region" description="Polar residues" evidence="9">
    <location>
        <begin position="549"/>
        <end position="566"/>
    </location>
</feature>
<dbReference type="PANTHER" id="PTHR10333">
    <property type="entry name" value="INHIBITOR OF GROWTH PROTEIN"/>
    <property type="match status" value="1"/>
</dbReference>
<feature type="compositionally biased region" description="Pro residues" evidence="9">
    <location>
        <begin position="132"/>
        <end position="146"/>
    </location>
</feature>
<dbReference type="InterPro" id="IPR019786">
    <property type="entry name" value="Zinc_finger_PHD-type_CS"/>
</dbReference>
<evidence type="ECO:0000256" key="4">
    <source>
        <dbReference type="ARBA" id="ARBA00022771"/>
    </source>
</evidence>
<dbReference type="PROSITE" id="PS01359">
    <property type="entry name" value="ZF_PHD_1"/>
    <property type="match status" value="1"/>
</dbReference>
<dbReference type="GO" id="GO:0006355">
    <property type="term" value="P:regulation of DNA-templated transcription"/>
    <property type="evidence" value="ECO:0007669"/>
    <property type="project" value="TreeGrafter"/>
</dbReference>
<comment type="caution">
    <text evidence="11">The sequence shown here is derived from an EMBL/GenBank/DDBJ whole genome shotgun (WGS) entry which is preliminary data.</text>
</comment>
<dbReference type="GO" id="GO:0004402">
    <property type="term" value="F:histone acetyltransferase activity"/>
    <property type="evidence" value="ECO:0007669"/>
    <property type="project" value="TreeGrafter"/>
</dbReference>
<evidence type="ECO:0000256" key="7">
    <source>
        <dbReference type="PIRSR" id="PIRSR628651-51"/>
    </source>
</evidence>
<organism evidence="11 12">
    <name type="scientific">Rhizodiscina lignyota</name>
    <dbReference type="NCBI Taxonomy" id="1504668"/>
    <lineage>
        <taxon>Eukaryota</taxon>
        <taxon>Fungi</taxon>
        <taxon>Dikarya</taxon>
        <taxon>Ascomycota</taxon>
        <taxon>Pezizomycotina</taxon>
        <taxon>Dothideomycetes</taxon>
        <taxon>Pleosporomycetidae</taxon>
        <taxon>Aulographales</taxon>
        <taxon>Rhizodiscinaceae</taxon>
        <taxon>Rhizodiscina</taxon>
    </lineage>
</organism>
<keyword evidence="6" id="KW-0539">Nucleus</keyword>
<dbReference type="Gene3D" id="6.10.140.1740">
    <property type="match status" value="1"/>
</dbReference>
<protein>
    <recommendedName>
        <fullName evidence="10">PHD-type domain-containing protein</fullName>
    </recommendedName>
</protein>
<feature type="binding site" evidence="7">
    <location>
        <position position="834"/>
    </location>
    <ligand>
        <name>Zn(2+)</name>
        <dbReference type="ChEBI" id="CHEBI:29105"/>
        <label>2</label>
    </ligand>
</feature>
<dbReference type="Gene3D" id="3.30.40.10">
    <property type="entry name" value="Zinc/RING finger domain, C3HC4 (zinc finger)"/>
    <property type="match status" value="1"/>
</dbReference>
<dbReference type="CDD" id="cd15505">
    <property type="entry name" value="PHD_ING"/>
    <property type="match status" value="1"/>
</dbReference>
<gene>
    <name evidence="11" type="ORF">NA57DRAFT_72660</name>
</gene>
<dbReference type="EMBL" id="ML978123">
    <property type="protein sequence ID" value="KAF2101218.1"/>
    <property type="molecule type" value="Genomic_DNA"/>
</dbReference>
<evidence type="ECO:0000313" key="12">
    <source>
        <dbReference type="Proteomes" id="UP000799772"/>
    </source>
</evidence>
<feature type="binding site" evidence="7">
    <location>
        <position position="808"/>
    </location>
    <ligand>
        <name>Zn(2+)</name>
        <dbReference type="ChEBI" id="CHEBI:29105"/>
        <label>2</label>
    </ligand>
</feature>
<dbReference type="PANTHER" id="PTHR10333:SF94">
    <property type="entry name" value="FINGER DOMAIN PROTEIN, PUTATIVE (AFU_ORTHOLOGUE AFUA_3G11940)-RELATED"/>
    <property type="match status" value="1"/>
</dbReference>
<dbReference type="GO" id="GO:0000123">
    <property type="term" value="C:histone acetyltransferase complex"/>
    <property type="evidence" value="ECO:0007669"/>
    <property type="project" value="TreeGrafter"/>
</dbReference>
<dbReference type="InterPro" id="IPR024610">
    <property type="entry name" value="ING_N_histone-binding"/>
</dbReference>
<evidence type="ECO:0000256" key="5">
    <source>
        <dbReference type="ARBA" id="ARBA00022833"/>
    </source>
</evidence>
<feature type="compositionally biased region" description="Polar residues" evidence="9">
    <location>
        <begin position="512"/>
        <end position="537"/>
    </location>
</feature>
<feature type="compositionally biased region" description="Basic residues" evidence="9">
    <location>
        <begin position="747"/>
        <end position="758"/>
    </location>
</feature>
<feature type="binding site" evidence="7">
    <location>
        <position position="817"/>
    </location>
    <ligand>
        <name>Zn(2+)</name>
        <dbReference type="ChEBI" id="CHEBI:29105"/>
        <label>1</label>
    </ligand>
</feature>
<reference evidence="11" key="1">
    <citation type="journal article" date="2020" name="Stud. Mycol.">
        <title>101 Dothideomycetes genomes: a test case for predicting lifestyles and emergence of pathogens.</title>
        <authorList>
            <person name="Haridas S."/>
            <person name="Albert R."/>
            <person name="Binder M."/>
            <person name="Bloem J."/>
            <person name="Labutti K."/>
            <person name="Salamov A."/>
            <person name="Andreopoulos B."/>
            <person name="Baker S."/>
            <person name="Barry K."/>
            <person name="Bills G."/>
            <person name="Bluhm B."/>
            <person name="Cannon C."/>
            <person name="Castanera R."/>
            <person name="Culley D."/>
            <person name="Daum C."/>
            <person name="Ezra D."/>
            <person name="Gonzalez J."/>
            <person name="Henrissat B."/>
            <person name="Kuo A."/>
            <person name="Liang C."/>
            <person name="Lipzen A."/>
            <person name="Lutzoni F."/>
            <person name="Magnuson J."/>
            <person name="Mondo S."/>
            <person name="Nolan M."/>
            <person name="Ohm R."/>
            <person name="Pangilinan J."/>
            <person name="Park H.-J."/>
            <person name="Ramirez L."/>
            <person name="Alfaro M."/>
            <person name="Sun H."/>
            <person name="Tritt A."/>
            <person name="Yoshinaga Y."/>
            <person name="Zwiers L.-H."/>
            <person name="Turgeon B."/>
            <person name="Goodwin S."/>
            <person name="Spatafora J."/>
            <person name="Crous P."/>
            <person name="Grigoriev I."/>
        </authorList>
    </citation>
    <scope>NUCLEOTIDE SEQUENCE</scope>
    <source>
        <strain evidence="11">CBS 133067</strain>
    </source>
</reference>
<evidence type="ECO:0000256" key="6">
    <source>
        <dbReference type="ARBA" id="ARBA00023242"/>
    </source>
</evidence>
<dbReference type="Proteomes" id="UP000799772">
    <property type="component" value="Unassembled WGS sequence"/>
</dbReference>